<accession>A0ABR0JJX7</accession>
<evidence type="ECO:0000313" key="2">
    <source>
        <dbReference type="EMBL" id="KAK5066109.1"/>
    </source>
</evidence>
<evidence type="ECO:0000256" key="1">
    <source>
        <dbReference type="SAM" id="Phobius"/>
    </source>
</evidence>
<keyword evidence="1" id="KW-0812">Transmembrane</keyword>
<dbReference type="Proteomes" id="UP001345691">
    <property type="component" value="Unassembled WGS sequence"/>
</dbReference>
<feature type="transmembrane region" description="Helical" evidence="1">
    <location>
        <begin position="87"/>
        <end position="104"/>
    </location>
</feature>
<keyword evidence="3" id="KW-1185">Reference proteome</keyword>
<dbReference type="EMBL" id="JAVRRF010000004">
    <property type="protein sequence ID" value="KAK5066109.1"/>
    <property type="molecule type" value="Genomic_DNA"/>
</dbReference>
<proteinExistence type="predicted"/>
<keyword evidence="1" id="KW-0472">Membrane</keyword>
<name>A0ABR0JJX7_9EURO</name>
<gene>
    <name evidence="2" type="ORF">LTR69_002627</name>
</gene>
<sequence length="547" mass="60390">MVQVNPDPTMAIDLIIPVDLSPSPSTRAQGVIAWRIRFIELRDQTGAARLVRLESCLLRHFEDKEGHCQDRKMTPFLVQYSGSSTRLFFRVFFTVISALITFAGKKCLSTRAKLKLAKGHSVKLTLLSPWLSNFDSLSSITKTHTLPGGWLGLVMVAAFLLDRASDLTSALIQSVPVHDRCEFDTGLVVGDHGSISLVPWNGAPYTVVSQAQVVSLQNGGEQGIYRKANRNINFAADYEDVLGYWNCTRNELAYNYGWNVPVQAIQSDLYQYGLLYGTPVSVSSLSSNASTSHLVILDTSAGNQTHTLFNVRIAVDTAAFANDTKNIQGYQCVLHDTYDMLRPIQMAINSLQTLSDWRQIFQGAIYDGSGTPASNNTGGILEQVLNSMTMVAGGQNYLLDTSHSSDTQGCLTNRTRILWELVLLTFLTGLTLAILVLYWIGMALWLKWLTRSGDATTMLMIEEYTPTGPFGWMAHAVREFKRPLMSSVEPADLSNWRFGKWAHGGGYGIVGKDESANYADEAMSLGSSHSYKKPGGYVRAVESPYDE</sequence>
<organism evidence="2 3">
    <name type="scientific">Exophiala sideris</name>
    <dbReference type="NCBI Taxonomy" id="1016849"/>
    <lineage>
        <taxon>Eukaryota</taxon>
        <taxon>Fungi</taxon>
        <taxon>Dikarya</taxon>
        <taxon>Ascomycota</taxon>
        <taxon>Pezizomycotina</taxon>
        <taxon>Eurotiomycetes</taxon>
        <taxon>Chaetothyriomycetidae</taxon>
        <taxon>Chaetothyriales</taxon>
        <taxon>Herpotrichiellaceae</taxon>
        <taxon>Exophiala</taxon>
    </lineage>
</organism>
<keyword evidence="1" id="KW-1133">Transmembrane helix</keyword>
<reference evidence="2 3" key="1">
    <citation type="submission" date="2023-08" db="EMBL/GenBank/DDBJ databases">
        <title>Black Yeasts Isolated from many extreme environments.</title>
        <authorList>
            <person name="Coleine C."/>
            <person name="Stajich J.E."/>
            <person name="Selbmann L."/>
        </authorList>
    </citation>
    <scope>NUCLEOTIDE SEQUENCE [LARGE SCALE GENOMIC DNA]</scope>
    <source>
        <strain evidence="2 3">CCFEE 6328</strain>
    </source>
</reference>
<comment type="caution">
    <text evidence="2">The sequence shown here is derived from an EMBL/GenBank/DDBJ whole genome shotgun (WGS) entry which is preliminary data.</text>
</comment>
<protein>
    <submittedName>
        <fullName evidence="2">Uncharacterized protein</fullName>
    </submittedName>
</protein>
<evidence type="ECO:0000313" key="3">
    <source>
        <dbReference type="Proteomes" id="UP001345691"/>
    </source>
</evidence>
<feature type="transmembrane region" description="Helical" evidence="1">
    <location>
        <begin position="417"/>
        <end position="441"/>
    </location>
</feature>